<feature type="compositionally biased region" description="Polar residues" evidence="2">
    <location>
        <begin position="1"/>
        <end position="13"/>
    </location>
</feature>
<evidence type="ECO:0000313" key="4">
    <source>
        <dbReference type="Proteomes" id="UP000596742"/>
    </source>
</evidence>
<proteinExistence type="predicted"/>
<feature type="region of interest" description="Disordered" evidence="2">
    <location>
        <begin position="549"/>
        <end position="648"/>
    </location>
</feature>
<reference evidence="3" key="1">
    <citation type="submission" date="2018-11" db="EMBL/GenBank/DDBJ databases">
        <authorList>
            <person name="Alioto T."/>
            <person name="Alioto T."/>
        </authorList>
    </citation>
    <scope>NUCLEOTIDE SEQUENCE</scope>
</reference>
<feature type="region of interest" description="Disordered" evidence="2">
    <location>
        <begin position="1"/>
        <end position="32"/>
    </location>
</feature>
<feature type="compositionally biased region" description="Polar residues" evidence="2">
    <location>
        <begin position="762"/>
        <end position="781"/>
    </location>
</feature>
<feature type="compositionally biased region" description="Polar residues" evidence="2">
    <location>
        <begin position="609"/>
        <end position="621"/>
    </location>
</feature>
<dbReference type="Proteomes" id="UP000596742">
    <property type="component" value="Unassembled WGS sequence"/>
</dbReference>
<name>A0A8B6DWE8_MYTGA</name>
<feature type="region of interest" description="Disordered" evidence="2">
    <location>
        <begin position="754"/>
        <end position="826"/>
    </location>
</feature>
<protein>
    <submittedName>
        <fullName evidence="3">Uncharacterized protein</fullName>
    </submittedName>
</protein>
<feature type="region of interest" description="Disordered" evidence="2">
    <location>
        <begin position="45"/>
        <end position="101"/>
    </location>
</feature>
<feature type="compositionally biased region" description="Polar residues" evidence="2">
    <location>
        <begin position="45"/>
        <end position="67"/>
    </location>
</feature>
<keyword evidence="1" id="KW-0175">Coiled coil</keyword>
<feature type="compositionally biased region" description="Polar residues" evidence="2">
    <location>
        <begin position="867"/>
        <end position="882"/>
    </location>
</feature>
<keyword evidence="4" id="KW-1185">Reference proteome</keyword>
<evidence type="ECO:0000256" key="1">
    <source>
        <dbReference type="SAM" id="Coils"/>
    </source>
</evidence>
<sequence>MSRMYFNQVSSRELFNGRRDKRNSQISDNGSQHLYQNSQIEFSENSQDATYSQPLSGDSESQSQGTQGRRVFDRFMTKRTNSETSFRSTPATKPSNGYNPAVSLPVKQQIRSNFQQQVLMNKTKAKERDDREMYESVVNSVKECSDEMRGSIKMFQQNMEQMSDVSHEKFSAMTNSVFDVLNDNFKKMIETMQDRDQEINKMQDLEREIFVRDAKIEELNSMMEKQQSEKENQIVDSLRSVMTSLHQETIGDLKKIGDTVMLNTNNQCQLKDSHKQQKDLMEKHYHEYKNIQSVRHEDIKRGVINELQQLRQDLESHTRQLEDFYCKELSTTHYKGMKEMQYHISTGLEKHTHQSRDDSREMCNYQINEIKGMCKYQQEAHKTLMKTQMQEQAMIRKHENEQLAKQIEMITLKTMSEISNKQTSDRRTQNSIPNTVTKGVQEQLDKMFERYNDEFSKMRTQMETMAAKKNSYFAESAIEPVSDENSVQRSQDTSSKVSTIETNRISNILSDSNRNFQYNDSNKKNFTFVSPSYRGDTWNTTKSLFSKTNPSPVAAVIPQPQINENFGNKKQPVRENNKKSRRKKRTHGEPSRKSQRLNRTCSDADYDTSDASQTYRLSQDLQAVRNDSEREKNQRSYSSSLPLDESQIRNNGMCMEKQQGKQVDARNTNSSVFKQPYSSQISHKDADHGFCNFVSNRSENIGAKVTPFSTNSMSREKQLTQFEKVLPVRPNTYSSGNLRRSTPSVINSLQPVRRFSQHRDSQSINSHNKLNHNSTLQQKNGSVYDFNDSPAGSTRTVNEIKQRDRYTVNRQESATESSRESSPSLSITKIMIQRKVKNRKRQQTSTPLQKDGIQTLSQRKEDISDDFLSTPNVEDTQNTSDNWERQSVMSGYSRRGEKRRLYNFDIGQELIAIKKAFHV</sequence>
<feature type="compositionally biased region" description="Polar residues" evidence="2">
    <location>
        <begin position="78"/>
        <end position="98"/>
    </location>
</feature>
<evidence type="ECO:0000256" key="2">
    <source>
        <dbReference type="SAM" id="MobiDB-lite"/>
    </source>
</evidence>
<feature type="compositionally biased region" description="Basic and acidic residues" evidence="2">
    <location>
        <begin position="798"/>
        <end position="807"/>
    </location>
</feature>
<comment type="caution">
    <text evidence="3">The sequence shown here is derived from an EMBL/GenBank/DDBJ whole genome shotgun (WGS) entry which is preliminary data.</text>
</comment>
<organism evidence="3 4">
    <name type="scientific">Mytilus galloprovincialis</name>
    <name type="common">Mediterranean mussel</name>
    <dbReference type="NCBI Taxonomy" id="29158"/>
    <lineage>
        <taxon>Eukaryota</taxon>
        <taxon>Metazoa</taxon>
        <taxon>Spiralia</taxon>
        <taxon>Lophotrochozoa</taxon>
        <taxon>Mollusca</taxon>
        <taxon>Bivalvia</taxon>
        <taxon>Autobranchia</taxon>
        <taxon>Pteriomorphia</taxon>
        <taxon>Mytilida</taxon>
        <taxon>Mytiloidea</taxon>
        <taxon>Mytilidae</taxon>
        <taxon>Mytilinae</taxon>
        <taxon>Mytilus</taxon>
    </lineage>
</organism>
<dbReference type="AlphaFoldDB" id="A0A8B6DWE8"/>
<dbReference type="EMBL" id="UYJE01004136">
    <property type="protein sequence ID" value="VDI25342.1"/>
    <property type="molecule type" value="Genomic_DNA"/>
</dbReference>
<feature type="region of interest" description="Disordered" evidence="2">
    <location>
        <begin position="862"/>
        <end position="882"/>
    </location>
</feature>
<feature type="coiled-coil region" evidence="1">
    <location>
        <begin position="188"/>
        <end position="236"/>
    </location>
</feature>
<feature type="region of interest" description="Disordered" evidence="2">
    <location>
        <begin position="513"/>
        <end position="532"/>
    </location>
</feature>
<feature type="coiled-coil region" evidence="1">
    <location>
        <begin position="300"/>
        <end position="327"/>
    </location>
</feature>
<dbReference type="OrthoDB" id="10072259at2759"/>
<accession>A0A8B6DWE8</accession>
<evidence type="ECO:0000313" key="3">
    <source>
        <dbReference type="EMBL" id="VDI25342.1"/>
    </source>
</evidence>
<feature type="compositionally biased region" description="Low complexity" evidence="2">
    <location>
        <begin position="812"/>
        <end position="826"/>
    </location>
</feature>
<feature type="compositionally biased region" description="Polar residues" evidence="2">
    <location>
        <begin position="513"/>
        <end position="530"/>
    </location>
</feature>
<gene>
    <name evidence="3" type="ORF">MGAL_10B075429</name>
</gene>